<proteinExistence type="predicted"/>
<reference evidence="2 3" key="1">
    <citation type="submission" date="2017-06" db="EMBL/GenBank/DDBJ databases">
        <title>Description of Rhodopirellula bahusiensis sp. nov.</title>
        <authorList>
            <person name="Kizina J."/>
            <person name="Harder J."/>
        </authorList>
    </citation>
    <scope>NUCLEOTIDE SEQUENCE [LARGE SCALE GENOMIC DNA]</scope>
    <source>
        <strain evidence="2 3">SWK21</strain>
    </source>
</reference>
<keyword evidence="1" id="KW-0812">Transmembrane</keyword>
<dbReference type="Proteomes" id="UP000225740">
    <property type="component" value="Unassembled WGS sequence"/>
</dbReference>
<accession>A0A2G1W4X2</accession>
<keyword evidence="1" id="KW-1133">Transmembrane helix</keyword>
<feature type="transmembrane region" description="Helical" evidence="1">
    <location>
        <begin position="5"/>
        <end position="23"/>
    </location>
</feature>
<gene>
    <name evidence="2" type="ORF">CEE69_17425</name>
</gene>
<evidence type="ECO:0000313" key="2">
    <source>
        <dbReference type="EMBL" id="PHQ34072.1"/>
    </source>
</evidence>
<organism evidence="2 3">
    <name type="scientific">Rhodopirellula bahusiensis</name>
    <dbReference type="NCBI Taxonomy" id="2014065"/>
    <lineage>
        <taxon>Bacteria</taxon>
        <taxon>Pseudomonadati</taxon>
        <taxon>Planctomycetota</taxon>
        <taxon>Planctomycetia</taxon>
        <taxon>Pirellulales</taxon>
        <taxon>Pirellulaceae</taxon>
        <taxon>Rhodopirellula</taxon>
    </lineage>
</organism>
<name>A0A2G1W4X2_9BACT</name>
<dbReference type="AlphaFoldDB" id="A0A2G1W4X2"/>
<dbReference type="EMBL" id="NIZW01000013">
    <property type="protein sequence ID" value="PHQ34072.1"/>
    <property type="molecule type" value="Genomic_DNA"/>
</dbReference>
<keyword evidence="1" id="KW-0472">Membrane</keyword>
<keyword evidence="3" id="KW-1185">Reference proteome</keyword>
<evidence type="ECO:0000313" key="3">
    <source>
        <dbReference type="Proteomes" id="UP000225740"/>
    </source>
</evidence>
<sequence length="124" mass="14315">MKKTLGLRLIIIAGWATAVMVGVKFLRKFWLIFAFTMFGTTHWCDSMSRSLPSHMPEPEARFPKRPDHEFVVPRPQFLRRYGQRSNLANVEWTTAQTAVSDRRDLPLVLSHKRLAFDPHAGPPQ</sequence>
<comment type="caution">
    <text evidence="2">The sequence shown here is derived from an EMBL/GenBank/DDBJ whole genome shotgun (WGS) entry which is preliminary data.</text>
</comment>
<protein>
    <submittedName>
        <fullName evidence="2">Uncharacterized protein</fullName>
    </submittedName>
</protein>
<evidence type="ECO:0000256" key="1">
    <source>
        <dbReference type="SAM" id="Phobius"/>
    </source>
</evidence>